<organism evidence="1 2">
    <name type="scientific">Paenibacillus eucommiae</name>
    <dbReference type="NCBI Taxonomy" id="1355755"/>
    <lineage>
        <taxon>Bacteria</taxon>
        <taxon>Bacillati</taxon>
        <taxon>Bacillota</taxon>
        <taxon>Bacilli</taxon>
        <taxon>Bacillales</taxon>
        <taxon>Paenibacillaceae</taxon>
        <taxon>Paenibacillus</taxon>
    </lineage>
</organism>
<protein>
    <submittedName>
        <fullName evidence="1">Transcriptional regulator YdeE</fullName>
    </submittedName>
</protein>
<dbReference type="Gene3D" id="3.20.80.10">
    <property type="entry name" value="Regulatory factor, effector binding domain"/>
    <property type="match status" value="1"/>
</dbReference>
<proteinExistence type="predicted"/>
<evidence type="ECO:0000313" key="2">
    <source>
        <dbReference type="Proteomes" id="UP001519287"/>
    </source>
</evidence>
<dbReference type="EMBL" id="JAGGLB010000034">
    <property type="protein sequence ID" value="MBP1995491.1"/>
    <property type="molecule type" value="Genomic_DNA"/>
</dbReference>
<name>A0ABS4J8A1_9BACL</name>
<accession>A0ABS4J8A1</accession>
<keyword evidence="2" id="KW-1185">Reference proteome</keyword>
<dbReference type="Proteomes" id="UP001519287">
    <property type="component" value="Unassembled WGS sequence"/>
</dbReference>
<evidence type="ECO:0000313" key="1">
    <source>
        <dbReference type="EMBL" id="MBP1995491.1"/>
    </source>
</evidence>
<reference evidence="1 2" key="1">
    <citation type="submission" date="2021-03" db="EMBL/GenBank/DDBJ databases">
        <title>Genomic Encyclopedia of Type Strains, Phase IV (KMG-IV): sequencing the most valuable type-strain genomes for metagenomic binning, comparative biology and taxonomic classification.</title>
        <authorList>
            <person name="Goeker M."/>
        </authorList>
    </citation>
    <scope>NUCLEOTIDE SEQUENCE [LARGE SCALE GENOMIC DNA]</scope>
    <source>
        <strain evidence="1 2">DSM 26048</strain>
    </source>
</reference>
<sequence>MICDGNSITEAYQWIYKWIEENGNQRKSDVYEIECYYKSIDNDAVEEKVEIWVPIA</sequence>
<dbReference type="InterPro" id="IPR011256">
    <property type="entry name" value="Reg_factor_effector_dom_sf"/>
</dbReference>
<comment type="caution">
    <text evidence="1">The sequence shown here is derived from an EMBL/GenBank/DDBJ whole genome shotgun (WGS) entry which is preliminary data.</text>
</comment>
<gene>
    <name evidence="1" type="ORF">J2Z66_007133</name>
</gene>
<dbReference type="SUPFAM" id="SSF55136">
    <property type="entry name" value="Probable bacterial effector-binding domain"/>
    <property type="match status" value="1"/>
</dbReference>